<evidence type="ECO:0000313" key="4">
    <source>
        <dbReference type="Proteomes" id="UP000239406"/>
    </source>
</evidence>
<organism evidence="3 4">
    <name type="scientific">Caldimonas thermodepolymerans</name>
    <dbReference type="NCBI Taxonomy" id="215580"/>
    <lineage>
        <taxon>Bacteria</taxon>
        <taxon>Pseudomonadati</taxon>
        <taxon>Pseudomonadota</taxon>
        <taxon>Betaproteobacteria</taxon>
        <taxon>Burkholderiales</taxon>
        <taxon>Sphaerotilaceae</taxon>
        <taxon>Caldimonas</taxon>
    </lineage>
</organism>
<keyword evidence="1" id="KW-0732">Signal</keyword>
<dbReference type="InterPro" id="IPR014004">
    <property type="entry name" value="Transpt-assoc_nodulatn_dom_bac"/>
</dbReference>
<accession>A0A2S5T810</accession>
<dbReference type="PROSITE" id="PS51257">
    <property type="entry name" value="PROKAR_LIPOPROTEIN"/>
    <property type="match status" value="1"/>
</dbReference>
<dbReference type="PROSITE" id="PS50914">
    <property type="entry name" value="BON"/>
    <property type="match status" value="2"/>
</dbReference>
<dbReference type="AlphaFoldDB" id="A0A2S5T810"/>
<dbReference type="EMBL" id="PSNY01000003">
    <property type="protein sequence ID" value="PPE71123.1"/>
    <property type="molecule type" value="Genomic_DNA"/>
</dbReference>
<evidence type="ECO:0000259" key="2">
    <source>
        <dbReference type="PROSITE" id="PS50914"/>
    </source>
</evidence>
<dbReference type="Pfam" id="PF04972">
    <property type="entry name" value="BON"/>
    <property type="match status" value="2"/>
</dbReference>
<comment type="caution">
    <text evidence="3">The sequence shown here is derived from an EMBL/GenBank/DDBJ whole genome shotgun (WGS) entry which is preliminary data.</text>
</comment>
<dbReference type="InterPro" id="IPR007055">
    <property type="entry name" value="BON_dom"/>
</dbReference>
<sequence length="214" mass="22759">MTRPVVAALAAATLAAGLSACAPLVVGGAMVGGVMVALDRRTSGAQVEDQAIELKAINRIKEVAGDRVHVNATSFNRMVLLTGEVPTEEDKQAIELAVSRIENVRSIVNELAVMEKSSLASRSSDVILAGKVKATLVDARDIQANAFKVVTERGIVYLMGIVTEREANRASDLARSVSGVRKVVRVFEIVSEEELARILPKTEPADTRTDPAAQ</sequence>
<proteinExistence type="predicted"/>
<reference evidence="3 4" key="1">
    <citation type="submission" date="2018-02" db="EMBL/GenBank/DDBJ databases">
        <title>Reclassifiation of [Polyangium] brachysporum DSM 7029 as Guopingzhaonella breviflexa gen. nov., sp. nov., a member of the family Comamonadaceae.</title>
        <authorList>
            <person name="Tang B."/>
        </authorList>
    </citation>
    <scope>NUCLEOTIDE SEQUENCE [LARGE SCALE GENOMIC DNA]</scope>
    <source>
        <strain evidence="3 4">DSM 15344</strain>
    </source>
</reference>
<dbReference type="PANTHER" id="PTHR34606">
    <property type="entry name" value="BON DOMAIN-CONTAINING PROTEIN"/>
    <property type="match status" value="1"/>
</dbReference>
<dbReference type="PANTHER" id="PTHR34606:SF15">
    <property type="entry name" value="BON DOMAIN-CONTAINING PROTEIN"/>
    <property type="match status" value="1"/>
</dbReference>
<feature type="domain" description="BON" evidence="2">
    <location>
        <begin position="124"/>
        <end position="191"/>
    </location>
</feature>
<dbReference type="OrthoDB" id="5294487at2"/>
<dbReference type="Proteomes" id="UP000239406">
    <property type="component" value="Unassembled WGS sequence"/>
</dbReference>
<name>A0A2S5T810_9BURK</name>
<feature type="domain" description="BON" evidence="2">
    <location>
        <begin position="43"/>
        <end position="115"/>
    </location>
</feature>
<dbReference type="InterPro" id="IPR051686">
    <property type="entry name" value="Lipoprotein_DolP"/>
</dbReference>
<feature type="signal peptide" evidence="1">
    <location>
        <begin position="1"/>
        <end position="22"/>
    </location>
</feature>
<dbReference type="SMART" id="SM00749">
    <property type="entry name" value="BON"/>
    <property type="match status" value="2"/>
</dbReference>
<protein>
    <submittedName>
        <fullName evidence="3">Transporter</fullName>
    </submittedName>
</protein>
<gene>
    <name evidence="3" type="ORF">C1702_03960</name>
</gene>
<evidence type="ECO:0000256" key="1">
    <source>
        <dbReference type="SAM" id="SignalP"/>
    </source>
</evidence>
<feature type="chain" id="PRO_5015405197" evidence="1">
    <location>
        <begin position="23"/>
        <end position="214"/>
    </location>
</feature>
<dbReference type="Gene3D" id="3.30.1340.30">
    <property type="match status" value="1"/>
</dbReference>
<keyword evidence="4" id="KW-1185">Reference proteome</keyword>
<evidence type="ECO:0000313" key="3">
    <source>
        <dbReference type="EMBL" id="PPE71123.1"/>
    </source>
</evidence>